<evidence type="ECO:0000256" key="3">
    <source>
        <dbReference type="ARBA" id="ARBA00011956"/>
    </source>
</evidence>
<dbReference type="CDD" id="cd07011">
    <property type="entry name" value="cupin_PMI_type_I_N"/>
    <property type="match status" value="1"/>
</dbReference>
<feature type="binding site" evidence="8">
    <location>
        <position position="132"/>
    </location>
    <ligand>
        <name>Zn(2+)</name>
        <dbReference type="ChEBI" id="CHEBI:29105"/>
    </ligand>
</feature>
<keyword evidence="5 8" id="KW-0862">Zinc</keyword>
<dbReference type="PANTHER" id="PTHR10309:SF0">
    <property type="entry name" value="MANNOSE-6-PHOSPHATE ISOMERASE"/>
    <property type="match status" value="1"/>
</dbReference>
<dbReference type="Pfam" id="PF20511">
    <property type="entry name" value="PMI_typeI_cat"/>
    <property type="match status" value="1"/>
</dbReference>
<dbReference type="PRINTS" id="PR00714">
    <property type="entry name" value="MAN6PISMRASE"/>
</dbReference>
<organism evidence="10 11">
    <name type="scientific">Mycetocola reblochoni REB411</name>
    <dbReference type="NCBI Taxonomy" id="1255698"/>
    <lineage>
        <taxon>Bacteria</taxon>
        <taxon>Bacillati</taxon>
        <taxon>Actinomycetota</taxon>
        <taxon>Actinomycetes</taxon>
        <taxon>Micrococcales</taxon>
        <taxon>Microbacteriaceae</taxon>
        <taxon>Mycetocola</taxon>
    </lineage>
</organism>
<evidence type="ECO:0000256" key="4">
    <source>
        <dbReference type="ARBA" id="ARBA00022723"/>
    </source>
</evidence>
<dbReference type="InterPro" id="IPR046457">
    <property type="entry name" value="PMI_typeI_cat"/>
</dbReference>
<evidence type="ECO:0000256" key="7">
    <source>
        <dbReference type="PIRSR" id="PIRSR001480-1"/>
    </source>
</evidence>
<name>A0A1R4K1A3_9MICO</name>
<sequence>MFVPISNTPRPYAWGDRTAIAGLLGREASGGPEAELWLGAHSGSPATILDPEAVGGYDRLDEWIAADPERAIGSDRSRLPFLLKVLAAARPLSLQAHPSAGQAVVGYEKENAAGVPVDAPDRNYRDAYHKPELILALSDRFQALCGFRPLEQTRLLLAALVPAGVSAEVDELRELLGADGDAKALRRSVRWILTGTDEQTTALIDALTAGASRKGVEDFAAERATLLDLAGAYPGDPGVVVALLLNRVELRRGQVLFLPAGNIHAYLEGLGIELMAASDNVLRGGLTSKHVDVPELLAVLDFTPIDAAPLAPERLADGVVRFDPDVPDFSLVHALGDDVGPVAVPVRGPVVVLATGGSFELRSSGDATRLVRGEAVYVTPGERELTIEGSGELFIATIG</sequence>
<accession>A0A1R4K1A3</accession>
<dbReference type="InterPro" id="IPR016305">
    <property type="entry name" value="Mannose-6-P_Isomerase"/>
</dbReference>
<evidence type="ECO:0000256" key="5">
    <source>
        <dbReference type="ARBA" id="ARBA00022833"/>
    </source>
</evidence>
<evidence type="ECO:0000256" key="1">
    <source>
        <dbReference type="ARBA" id="ARBA00000757"/>
    </source>
</evidence>
<dbReference type="PIRSF" id="PIRSF001480">
    <property type="entry name" value="Mannose-6-phosphate_isomerase"/>
    <property type="match status" value="1"/>
</dbReference>
<dbReference type="GO" id="GO:0004476">
    <property type="term" value="F:mannose-6-phosphate isomerase activity"/>
    <property type="evidence" value="ECO:0007669"/>
    <property type="project" value="UniProtKB-EC"/>
</dbReference>
<proteinExistence type="inferred from homology"/>
<reference evidence="11" key="1">
    <citation type="submission" date="2017-02" db="EMBL/GenBank/DDBJ databases">
        <authorList>
            <person name="Dridi B."/>
        </authorList>
    </citation>
    <scope>NUCLEOTIDE SEQUENCE [LARGE SCALE GENOMIC DNA]</scope>
    <source>
        <strain evidence="11">EB411</strain>
    </source>
</reference>
<dbReference type="Proteomes" id="UP000196778">
    <property type="component" value="Unassembled WGS sequence"/>
</dbReference>
<dbReference type="GO" id="GO:0008270">
    <property type="term" value="F:zinc ion binding"/>
    <property type="evidence" value="ECO:0007669"/>
    <property type="project" value="InterPro"/>
</dbReference>
<dbReference type="GO" id="GO:0009298">
    <property type="term" value="P:GDP-mannose biosynthetic process"/>
    <property type="evidence" value="ECO:0007669"/>
    <property type="project" value="InterPro"/>
</dbReference>
<dbReference type="Gene3D" id="2.60.120.10">
    <property type="entry name" value="Jelly Rolls"/>
    <property type="match status" value="2"/>
</dbReference>
<evidence type="ECO:0000256" key="2">
    <source>
        <dbReference type="ARBA" id="ARBA00010772"/>
    </source>
</evidence>
<comment type="cofactor">
    <cofactor evidence="8">
        <name>Zn(2+)</name>
        <dbReference type="ChEBI" id="CHEBI:29105"/>
    </cofactor>
    <text evidence="8">Binds 1 zinc ion per subunit.</text>
</comment>
<feature type="active site" evidence="7">
    <location>
        <position position="283"/>
    </location>
</feature>
<dbReference type="SUPFAM" id="SSF51182">
    <property type="entry name" value="RmlC-like cupins"/>
    <property type="match status" value="1"/>
</dbReference>
<dbReference type="PANTHER" id="PTHR10309">
    <property type="entry name" value="MANNOSE-6-PHOSPHATE ISOMERASE"/>
    <property type="match status" value="1"/>
</dbReference>
<comment type="similarity">
    <text evidence="2">Belongs to the mannose-6-phosphate isomerase type 1 family.</text>
</comment>
<dbReference type="EMBL" id="FUKR01000058">
    <property type="protein sequence ID" value="SJN38029.1"/>
    <property type="molecule type" value="Genomic_DNA"/>
</dbReference>
<feature type="domain" description="Phosphomannose isomerase type I catalytic" evidence="9">
    <location>
        <begin position="5"/>
        <end position="150"/>
    </location>
</feature>
<dbReference type="OrthoDB" id="9792649at2"/>
<feature type="binding site" evidence="8">
    <location>
        <position position="97"/>
    </location>
    <ligand>
        <name>Zn(2+)</name>
        <dbReference type="ChEBI" id="CHEBI:29105"/>
    </ligand>
</feature>
<feature type="binding site" evidence="8">
    <location>
        <position position="95"/>
    </location>
    <ligand>
        <name>Zn(2+)</name>
        <dbReference type="ChEBI" id="CHEBI:29105"/>
    </ligand>
</feature>
<dbReference type="InterPro" id="IPR011051">
    <property type="entry name" value="RmlC_Cupin_sf"/>
</dbReference>
<dbReference type="InterPro" id="IPR001250">
    <property type="entry name" value="Man6P_Isoase-1"/>
</dbReference>
<dbReference type="RefSeq" id="WP_087137987.1">
    <property type="nucleotide sequence ID" value="NZ_FUKR01000058.1"/>
</dbReference>
<evidence type="ECO:0000256" key="6">
    <source>
        <dbReference type="ARBA" id="ARBA00023235"/>
    </source>
</evidence>
<dbReference type="GO" id="GO:0005975">
    <property type="term" value="P:carbohydrate metabolic process"/>
    <property type="evidence" value="ECO:0007669"/>
    <property type="project" value="InterPro"/>
</dbReference>
<comment type="catalytic activity">
    <reaction evidence="1">
        <text>D-mannose 6-phosphate = D-fructose 6-phosphate</text>
        <dbReference type="Rhea" id="RHEA:12356"/>
        <dbReference type="ChEBI" id="CHEBI:58735"/>
        <dbReference type="ChEBI" id="CHEBI:61527"/>
        <dbReference type="EC" id="5.3.1.8"/>
    </reaction>
</comment>
<dbReference type="Gene3D" id="1.10.441.10">
    <property type="entry name" value="Phosphomannose Isomerase, domain 2"/>
    <property type="match status" value="1"/>
</dbReference>
<dbReference type="NCBIfam" id="TIGR00218">
    <property type="entry name" value="manA"/>
    <property type="match status" value="1"/>
</dbReference>
<dbReference type="InterPro" id="IPR014710">
    <property type="entry name" value="RmlC-like_jellyroll"/>
</dbReference>
<feature type="binding site" evidence="8">
    <location>
        <position position="264"/>
    </location>
    <ligand>
        <name>Zn(2+)</name>
        <dbReference type="ChEBI" id="CHEBI:29105"/>
    </ligand>
</feature>
<gene>
    <name evidence="10" type="ORF">FM119_10765</name>
</gene>
<keyword evidence="6 10" id="KW-0413">Isomerase</keyword>
<keyword evidence="11" id="KW-1185">Reference proteome</keyword>
<dbReference type="GO" id="GO:0005829">
    <property type="term" value="C:cytosol"/>
    <property type="evidence" value="ECO:0007669"/>
    <property type="project" value="TreeGrafter"/>
</dbReference>
<evidence type="ECO:0000259" key="9">
    <source>
        <dbReference type="Pfam" id="PF20511"/>
    </source>
</evidence>
<evidence type="ECO:0000313" key="11">
    <source>
        <dbReference type="Proteomes" id="UP000196778"/>
    </source>
</evidence>
<evidence type="ECO:0000256" key="8">
    <source>
        <dbReference type="PIRSR" id="PIRSR001480-2"/>
    </source>
</evidence>
<dbReference type="EC" id="5.3.1.8" evidence="3"/>
<dbReference type="AlphaFoldDB" id="A0A1R4K1A3"/>
<protein>
    <recommendedName>
        <fullName evidence="3">mannose-6-phosphate isomerase</fullName>
        <ecNumber evidence="3">5.3.1.8</ecNumber>
    </recommendedName>
</protein>
<keyword evidence="4 8" id="KW-0479">Metal-binding</keyword>
<evidence type="ECO:0000313" key="10">
    <source>
        <dbReference type="EMBL" id="SJN38029.1"/>
    </source>
</evidence>